<evidence type="ECO:0000313" key="5">
    <source>
        <dbReference type="Proteomes" id="UP000229782"/>
    </source>
</evidence>
<dbReference type="GO" id="GO:0005737">
    <property type="term" value="C:cytoplasm"/>
    <property type="evidence" value="ECO:0007669"/>
    <property type="project" value="TreeGrafter"/>
</dbReference>
<dbReference type="AlphaFoldDB" id="A0A2H0N488"/>
<keyword evidence="1" id="KW-0479">Metal-binding</keyword>
<sequence length="220" mass="25199">MKSLIDFFSILQLTKEQPLTGYLLAGLKLHETATLAEHHYTTAMMGYFLGQKIVDAGGTLDVQKVMMMSMIHDLSELFGGDIAGPLNRKYPELREYKDKIGEKAILLLSEYLDGGGGETFRALWEEMESGKTDESVITKIVDQMDHQFFLEHLNYRAKYNTDQHGDYRPAFVQNHIRTLSEKLNDPKTKKVVNEFFDTFMERAYEQGFRAGTLMMMDESG</sequence>
<accession>A0A2H0N488</accession>
<evidence type="ECO:0000256" key="2">
    <source>
        <dbReference type="ARBA" id="ARBA00022801"/>
    </source>
</evidence>
<dbReference type="InterPro" id="IPR039356">
    <property type="entry name" value="YfbR/HDDC2"/>
</dbReference>
<dbReference type="Gene3D" id="1.10.3210.10">
    <property type="entry name" value="Hypothetical protein af1432"/>
    <property type="match status" value="1"/>
</dbReference>
<organism evidence="4 5">
    <name type="scientific">Candidatus Magasanikbacteria bacterium CG11_big_fil_rev_8_21_14_0_20_43_7</name>
    <dbReference type="NCBI Taxonomy" id="1974654"/>
    <lineage>
        <taxon>Bacteria</taxon>
        <taxon>Candidatus Magasanikiibacteriota</taxon>
    </lineage>
</organism>
<dbReference type="SUPFAM" id="SSF109604">
    <property type="entry name" value="HD-domain/PDEase-like"/>
    <property type="match status" value="1"/>
</dbReference>
<evidence type="ECO:0000256" key="1">
    <source>
        <dbReference type="ARBA" id="ARBA00022723"/>
    </source>
</evidence>
<dbReference type="GO" id="GO:0002953">
    <property type="term" value="F:5'-deoxynucleotidase activity"/>
    <property type="evidence" value="ECO:0007669"/>
    <property type="project" value="InterPro"/>
</dbReference>
<comment type="caution">
    <text evidence="4">The sequence shown here is derived from an EMBL/GenBank/DDBJ whole genome shotgun (WGS) entry which is preliminary data.</text>
</comment>
<evidence type="ECO:0000259" key="3">
    <source>
        <dbReference type="Pfam" id="PF13023"/>
    </source>
</evidence>
<dbReference type="PANTHER" id="PTHR11845">
    <property type="entry name" value="5'-DEOXYNUCLEOTIDASE HDDC2"/>
    <property type="match status" value="1"/>
</dbReference>
<evidence type="ECO:0000313" key="4">
    <source>
        <dbReference type="EMBL" id="PIR02926.1"/>
    </source>
</evidence>
<dbReference type="EMBL" id="PCWM01000074">
    <property type="protein sequence ID" value="PIR02926.1"/>
    <property type="molecule type" value="Genomic_DNA"/>
</dbReference>
<proteinExistence type="predicted"/>
<keyword evidence="2" id="KW-0378">Hydrolase</keyword>
<feature type="domain" description="HD" evidence="3">
    <location>
        <begin position="33"/>
        <end position="163"/>
    </location>
</feature>
<reference evidence="4 5" key="1">
    <citation type="submission" date="2017-09" db="EMBL/GenBank/DDBJ databases">
        <title>Depth-based differentiation of microbial function through sediment-hosted aquifers and enrichment of novel symbionts in the deep terrestrial subsurface.</title>
        <authorList>
            <person name="Probst A.J."/>
            <person name="Ladd B."/>
            <person name="Jarett J.K."/>
            <person name="Geller-Mcgrath D.E."/>
            <person name="Sieber C.M."/>
            <person name="Emerson J.B."/>
            <person name="Anantharaman K."/>
            <person name="Thomas B.C."/>
            <person name="Malmstrom R."/>
            <person name="Stieglmeier M."/>
            <person name="Klingl A."/>
            <person name="Woyke T."/>
            <person name="Ryan C.M."/>
            <person name="Banfield J.F."/>
        </authorList>
    </citation>
    <scope>NUCLEOTIDE SEQUENCE [LARGE SCALE GENOMIC DNA]</scope>
    <source>
        <strain evidence="4">CG11_big_fil_rev_8_21_14_0_20_43_7</strain>
    </source>
</reference>
<dbReference type="Pfam" id="PF13023">
    <property type="entry name" value="HD_3"/>
    <property type="match status" value="1"/>
</dbReference>
<name>A0A2H0N488_9BACT</name>
<dbReference type="PANTHER" id="PTHR11845:SF13">
    <property type="entry name" value="5'-DEOXYNUCLEOTIDASE HDDC2"/>
    <property type="match status" value="1"/>
</dbReference>
<dbReference type="Proteomes" id="UP000229782">
    <property type="component" value="Unassembled WGS sequence"/>
</dbReference>
<gene>
    <name evidence="4" type="ORF">COV60_03095</name>
</gene>
<protein>
    <recommendedName>
        <fullName evidence="3">HD domain-containing protein</fullName>
    </recommendedName>
</protein>
<dbReference type="InterPro" id="IPR006674">
    <property type="entry name" value="HD_domain"/>
</dbReference>
<dbReference type="GO" id="GO:0046872">
    <property type="term" value="F:metal ion binding"/>
    <property type="evidence" value="ECO:0007669"/>
    <property type="project" value="UniProtKB-KW"/>
</dbReference>